<dbReference type="PANTHER" id="PTHR43731">
    <property type="entry name" value="RHOMBOID PROTEASE"/>
    <property type="match status" value="1"/>
</dbReference>
<feature type="transmembrane region" description="Helical" evidence="7">
    <location>
        <begin position="203"/>
        <end position="222"/>
    </location>
</feature>
<dbReference type="Proteomes" id="UP000318437">
    <property type="component" value="Unassembled WGS sequence"/>
</dbReference>
<dbReference type="InterPro" id="IPR022764">
    <property type="entry name" value="Peptidase_S54_rhomboid_dom"/>
</dbReference>
<dbReference type="GO" id="GO:0016020">
    <property type="term" value="C:membrane"/>
    <property type="evidence" value="ECO:0007669"/>
    <property type="project" value="UniProtKB-SubCell"/>
</dbReference>
<proteinExistence type="inferred from homology"/>
<dbReference type="InterPro" id="IPR035952">
    <property type="entry name" value="Rhomboid-like_sf"/>
</dbReference>
<dbReference type="PANTHER" id="PTHR43731:SF14">
    <property type="entry name" value="PRESENILIN-ASSOCIATED RHOMBOID-LIKE PROTEIN, MITOCHONDRIAL"/>
    <property type="match status" value="1"/>
</dbReference>
<dbReference type="AlphaFoldDB" id="A0A5C6D1X4"/>
<keyword evidence="4" id="KW-0378">Hydrolase</keyword>
<evidence type="ECO:0000256" key="4">
    <source>
        <dbReference type="ARBA" id="ARBA00022801"/>
    </source>
</evidence>
<protein>
    <submittedName>
        <fullName evidence="9">Rhomboid family protein</fullName>
    </submittedName>
</protein>
<dbReference type="OrthoDB" id="9813074at2"/>
<evidence type="ECO:0000259" key="8">
    <source>
        <dbReference type="Pfam" id="PF01694"/>
    </source>
</evidence>
<feature type="transmembrane region" description="Helical" evidence="7">
    <location>
        <begin position="242"/>
        <end position="264"/>
    </location>
</feature>
<dbReference type="RefSeq" id="WP_146448078.1">
    <property type="nucleotide sequence ID" value="NZ_SJPS01000001.1"/>
</dbReference>
<gene>
    <name evidence="9" type="ORF">Pla144_09210</name>
</gene>
<dbReference type="EMBL" id="SJPS01000001">
    <property type="protein sequence ID" value="TWU30135.1"/>
    <property type="molecule type" value="Genomic_DNA"/>
</dbReference>
<comment type="similarity">
    <text evidence="2">Belongs to the peptidase S54 family.</text>
</comment>
<name>A0A5C6D1X4_9BACT</name>
<keyword evidence="5 7" id="KW-1133">Transmembrane helix</keyword>
<evidence type="ECO:0000256" key="1">
    <source>
        <dbReference type="ARBA" id="ARBA00004141"/>
    </source>
</evidence>
<sequence>MDLTVIPAQAGDPVGGISCRGSRLRGNDFNFLAVVSKPSVSYDNCMGLYDRDYAHEPQQGVQLRLPSSITNRIILITIGCYLLQLFLGPKFTDTFELGPRWFERPWNAYRLLTYGFLHDPNSLWHIGFNMFALWSFGNQVERVYGRERFVWLYLTAIVVAGLIWSLTEASMGRVQGRVMGASGGVVAVVILFAFKFPHAKGMVFPIPIPIPMWVLAIGLVLLDLQGAMSRGGDIAFTAHLGGALYGWFFFLTEWTPASLFGRLFGSLPKMKRPPLRVHEPDEENATDIEVDRILQKIQASGRESLNWRERRILEKASREYQNRRNL</sequence>
<dbReference type="GO" id="GO:0004252">
    <property type="term" value="F:serine-type endopeptidase activity"/>
    <property type="evidence" value="ECO:0007669"/>
    <property type="project" value="InterPro"/>
</dbReference>
<keyword evidence="10" id="KW-1185">Reference proteome</keyword>
<evidence type="ECO:0000256" key="6">
    <source>
        <dbReference type="ARBA" id="ARBA00023136"/>
    </source>
</evidence>
<dbReference type="Pfam" id="PF01694">
    <property type="entry name" value="Rhomboid"/>
    <property type="match status" value="1"/>
</dbReference>
<keyword evidence="3 7" id="KW-0812">Transmembrane</keyword>
<evidence type="ECO:0000256" key="7">
    <source>
        <dbReference type="SAM" id="Phobius"/>
    </source>
</evidence>
<evidence type="ECO:0000313" key="9">
    <source>
        <dbReference type="EMBL" id="TWU30135.1"/>
    </source>
</evidence>
<feature type="domain" description="Peptidase S54 rhomboid" evidence="8">
    <location>
        <begin position="106"/>
        <end position="250"/>
    </location>
</feature>
<dbReference type="InterPro" id="IPR050925">
    <property type="entry name" value="Rhomboid_protease_S54"/>
</dbReference>
<organism evidence="9 10">
    <name type="scientific">Bythopirellula polymerisocia</name>
    <dbReference type="NCBI Taxonomy" id="2528003"/>
    <lineage>
        <taxon>Bacteria</taxon>
        <taxon>Pseudomonadati</taxon>
        <taxon>Planctomycetota</taxon>
        <taxon>Planctomycetia</taxon>
        <taxon>Pirellulales</taxon>
        <taxon>Lacipirellulaceae</taxon>
        <taxon>Bythopirellula</taxon>
    </lineage>
</organism>
<evidence type="ECO:0000256" key="2">
    <source>
        <dbReference type="ARBA" id="ARBA00009045"/>
    </source>
</evidence>
<evidence type="ECO:0000256" key="5">
    <source>
        <dbReference type="ARBA" id="ARBA00022989"/>
    </source>
</evidence>
<keyword evidence="6 7" id="KW-0472">Membrane</keyword>
<evidence type="ECO:0000256" key="3">
    <source>
        <dbReference type="ARBA" id="ARBA00022692"/>
    </source>
</evidence>
<comment type="subcellular location">
    <subcellularLocation>
        <location evidence="1">Membrane</location>
        <topology evidence="1">Multi-pass membrane protein</topology>
    </subcellularLocation>
</comment>
<dbReference type="Gene3D" id="1.20.1540.10">
    <property type="entry name" value="Rhomboid-like"/>
    <property type="match status" value="1"/>
</dbReference>
<comment type="caution">
    <text evidence="9">The sequence shown here is derived from an EMBL/GenBank/DDBJ whole genome shotgun (WGS) entry which is preliminary data.</text>
</comment>
<evidence type="ECO:0000313" key="10">
    <source>
        <dbReference type="Proteomes" id="UP000318437"/>
    </source>
</evidence>
<feature type="transmembrane region" description="Helical" evidence="7">
    <location>
        <begin position="178"/>
        <end position="196"/>
    </location>
</feature>
<feature type="transmembrane region" description="Helical" evidence="7">
    <location>
        <begin position="149"/>
        <end position="166"/>
    </location>
</feature>
<reference evidence="9 10" key="1">
    <citation type="submission" date="2019-02" db="EMBL/GenBank/DDBJ databases">
        <title>Deep-cultivation of Planctomycetes and their phenomic and genomic characterization uncovers novel biology.</title>
        <authorList>
            <person name="Wiegand S."/>
            <person name="Jogler M."/>
            <person name="Boedeker C."/>
            <person name="Pinto D."/>
            <person name="Vollmers J."/>
            <person name="Rivas-Marin E."/>
            <person name="Kohn T."/>
            <person name="Peeters S.H."/>
            <person name="Heuer A."/>
            <person name="Rast P."/>
            <person name="Oberbeckmann S."/>
            <person name="Bunk B."/>
            <person name="Jeske O."/>
            <person name="Meyerdierks A."/>
            <person name="Storesund J.E."/>
            <person name="Kallscheuer N."/>
            <person name="Luecker S."/>
            <person name="Lage O.M."/>
            <person name="Pohl T."/>
            <person name="Merkel B.J."/>
            <person name="Hornburger P."/>
            <person name="Mueller R.-W."/>
            <person name="Bruemmer F."/>
            <person name="Labrenz M."/>
            <person name="Spormann A.M."/>
            <person name="Op Den Camp H."/>
            <person name="Overmann J."/>
            <person name="Amann R."/>
            <person name="Jetten M.S.M."/>
            <person name="Mascher T."/>
            <person name="Medema M.H."/>
            <person name="Devos D.P."/>
            <person name="Kaster A.-K."/>
            <person name="Ovreas L."/>
            <person name="Rohde M."/>
            <person name="Galperin M.Y."/>
            <person name="Jogler C."/>
        </authorList>
    </citation>
    <scope>NUCLEOTIDE SEQUENCE [LARGE SCALE GENOMIC DNA]</scope>
    <source>
        <strain evidence="9 10">Pla144</strain>
    </source>
</reference>
<accession>A0A5C6D1X4</accession>
<dbReference type="SUPFAM" id="SSF144091">
    <property type="entry name" value="Rhomboid-like"/>
    <property type="match status" value="1"/>
</dbReference>